<dbReference type="GeneID" id="39580005"/>
<dbReference type="Proteomes" id="UP000272025">
    <property type="component" value="Unassembled WGS sequence"/>
</dbReference>
<dbReference type="GO" id="GO:0050661">
    <property type="term" value="F:NADP binding"/>
    <property type="evidence" value="ECO:0007669"/>
    <property type="project" value="InterPro"/>
</dbReference>
<dbReference type="InterPro" id="IPR036188">
    <property type="entry name" value="FAD/NAD-bd_sf"/>
</dbReference>
<keyword evidence="4" id="KW-0560">Oxidoreductase</keyword>
<dbReference type="GO" id="GO:0004499">
    <property type="term" value="F:N,N-dimethylaniline monooxygenase activity"/>
    <property type="evidence" value="ECO:0007669"/>
    <property type="project" value="InterPro"/>
</dbReference>
<dbReference type="EMBL" id="ML119053">
    <property type="protein sequence ID" value="ROT39634.1"/>
    <property type="molecule type" value="Genomic_DNA"/>
</dbReference>
<name>A0A3N2PYR7_SODAK</name>
<dbReference type="PANTHER" id="PTHR43872">
    <property type="entry name" value="MONOOXYGENASE, PUTATIVE (AFU_ORTHOLOGUE AFUA_8G02570)-RELATED"/>
    <property type="match status" value="1"/>
</dbReference>
<evidence type="ECO:0000256" key="2">
    <source>
        <dbReference type="ARBA" id="ARBA00022630"/>
    </source>
</evidence>
<dbReference type="InterPro" id="IPR051820">
    <property type="entry name" value="FAD-binding_MO"/>
</dbReference>
<dbReference type="PANTHER" id="PTHR43872:SF1">
    <property type="entry name" value="MONOOXYGENASE, PUTATIVE (AFU_ORTHOLOGUE AFUA_8G02570)-RELATED"/>
    <property type="match status" value="1"/>
</dbReference>
<evidence type="ECO:0000313" key="6">
    <source>
        <dbReference type="EMBL" id="ROT39634.1"/>
    </source>
</evidence>
<dbReference type="AlphaFoldDB" id="A0A3N2PYR7"/>
<protein>
    <submittedName>
        <fullName evidence="6">Monooxygenase</fullName>
    </submittedName>
</protein>
<evidence type="ECO:0000256" key="5">
    <source>
        <dbReference type="ARBA" id="ARBA00023033"/>
    </source>
</evidence>
<reference evidence="6 7" key="1">
    <citation type="journal article" date="2018" name="Mol. Ecol.">
        <title>The obligate alkalophilic soda-lake fungus Sodiomyces alkalinus has shifted to a protein diet.</title>
        <authorList>
            <person name="Grum-Grzhimaylo A.A."/>
            <person name="Falkoski D.L."/>
            <person name="van den Heuvel J."/>
            <person name="Valero-Jimenez C.A."/>
            <person name="Min B."/>
            <person name="Choi I.G."/>
            <person name="Lipzen A."/>
            <person name="Daum C.G."/>
            <person name="Aanen D.K."/>
            <person name="Tsang A."/>
            <person name="Henrissat B."/>
            <person name="Bilanenko E.N."/>
            <person name="de Vries R.P."/>
            <person name="van Kan J.A.L."/>
            <person name="Grigoriev I.V."/>
            <person name="Debets A.J.M."/>
        </authorList>
    </citation>
    <scope>NUCLEOTIDE SEQUENCE [LARGE SCALE GENOMIC DNA]</scope>
    <source>
        <strain evidence="6 7">F11</strain>
    </source>
</reference>
<keyword evidence="3" id="KW-0274">FAD</keyword>
<sequence length="514" mass="57309">MPTSPEVEHLDVLVLGAGLSGINAAYRVQQELPGLSYAVLDRRDVIGGTWSFWRYPGFRCDASMTTFGFSWHPWTHNRLIIEGPPIVDYIQDAVRTQGIDRHIRLHHRVRSANWDSAEARWVLEVDVGPEPKEGGDGDGNGTDTPQTVRKIFKASFLFMCTGYYSYERALEADIPGIKDFAGVVAHPQWWPEDLDHTGKRVIIIGSGATAITLFPTMAQTASHTTMLQRSPSFVFSPPTESPMDQFLRRFLPLWLVHWIAYARDLVRETLFVTWLLAFPRVGRRFLTAEARKKLPPGYPVDVHFNPKYDPFRQRLCMSPDGDVFAALHKPNAEIVTDHIDTVLADGIRTRSGRFLPADIIVTATGLYVELFGTIALSVDGEPVHPGEVYCWRGCMLEGVPNAVAVIGYVAGTWTPGADAMARLTIKVIKRARAVGAAYFAPVLSAEEKANAPRHSVIDMNSAYFVRAHGRLPLAMRKGPWYGRENIVTDLKALFFGSLTDGMKYIMPGPRSKSD</sequence>
<dbReference type="SUPFAM" id="SSF51905">
    <property type="entry name" value="FAD/NAD(P)-binding domain"/>
    <property type="match status" value="1"/>
</dbReference>
<proteinExistence type="predicted"/>
<keyword evidence="5 6" id="KW-0503">Monooxygenase</keyword>
<evidence type="ECO:0000256" key="4">
    <source>
        <dbReference type="ARBA" id="ARBA00023002"/>
    </source>
</evidence>
<organism evidence="6 7">
    <name type="scientific">Sodiomyces alkalinus (strain CBS 110278 / VKM F-3762 / F11)</name>
    <name type="common">Alkaliphilic filamentous fungus</name>
    <dbReference type="NCBI Taxonomy" id="1314773"/>
    <lineage>
        <taxon>Eukaryota</taxon>
        <taxon>Fungi</taxon>
        <taxon>Dikarya</taxon>
        <taxon>Ascomycota</taxon>
        <taxon>Pezizomycotina</taxon>
        <taxon>Sordariomycetes</taxon>
        <taxon>Hypocreomycetidae</taxon>
        <taxon>Glomerellales</taxon>
        <taxon>Plectosphaerellaceae</taxon>
        <taxon>Sodiomyces</taxon>
    </lineage>
</organism>
<dbReference type="GO" id="GO:0050660">
    <property type="term" value="F:flavin adenine dinucleotide binding"/>
    <property type="evidence" value="ECO:0007669"/>
    <property type="project" value="InterPro"/>
</dbReference>
<accession>A0A3N2PYR7</accession>
<dbReference type="RefSeq" id="XP_028467440.1">
    <property type="nucleotide sequence ID" value="XM_028611527.1"/>
</dbReference>
<dbReference type="Pfam" id="PF00743">
    <property type="entry name" value="FMO-like"/>
    <property type="match status" value="1"/>
</dbReference>
<evidence type="ECO:0000256" key="1">
    <source>
        <dbReference type="ARBA" id="ARBA00001974"/>
    </source>
</evidence>
<gene>
    <name evidence="6" type="ORF">SODALDRAFT_331740</name>
</gene>
<keyword evidence="2" id="KW-0285">Flavoprotein</keyword>
<keyword evidence="7" id="KW-1185">Reference proteome</keyword>
<dbReference type="Gene3D" id="3.50.50.60">
    <property type="entry name" value="FAD/NAD(P)-binding domain"/>
    <property type="match status" value="2"/>
</dbReference>
<dbReference type="Pfam" id="PF13450">
    <property type="entry name" value="NAD_binding_8"/>
    <property type="match status" value="1"/>
</dbReference>
<dbReference type="PRINTS" id="PR00411">
    <property type="entry name" value="PNDRDTASEI"/>
</dbReference>
<evidence type="ECO:0000313" key="7">
    <source>
        <dbReference type="Proteomes" id="UP000272025"/>
    </source>
</evidence>
<comment type="cofactor">
    <cofactor evidence="1">
        <name>FAD</name>
        <dbReference type="ChEBI" id="CHEBI:57692"/>
    </cofactor>
</comment>
<evidence type="ECO:0000256" key="3">
    <source>
        <dbReference type="ARBA" id="ARBA00022827"/>
    </source>
</evidence>
<dbReference type="InterPro" id="IPR020946">
    <property type="entry name" value="Flavin_mOase-like"/>
</dbReference>
<dbReference type="OrthoDB" id="66881at2759"/>